<dbReference type="CDD" id="cd07363">
    <property type="entry name" value="45_DOPA_Dioxygenase"/>
    <property type="match status" value="1"/>
</dbReference>
<protein>
    <recommendedName>
        <fullName evidence="7">Extradiol ring-cleavage dioxygenase class III enzyme subunit B domain-containing protein</fullName>
    </recommendedName>
</protein>
<dbReference type="PANTHER" id="PTHR30096">
    <property type="entry name" value="4,5-DOPA DIOXYGENASE EXTRADIOL-LIKE PROTEIN"/>
    <property type="match status" value="1"/>
</dbReference>
<dbReference type="PANTHER" id="PTHR30096:SF0">
    <property type="entry name" value="4,5-DOPA DIOXYGENASE EXTRADIOL-LIKE PROTEIN"/>
    <property type="match status" value="1"/>
</dbReference>
<evidence type="ECO:0000256" key="4">
    <source>
        <dbReference type="ARBA" id="ARBA00022833"/>
    </source>
</evidence>
<dbReference type="RefSeq" id="XP_014569144.1">
    <property type="nucleotide sequence ID" value="XM_014713658.1"/>
</dbReference>
<reference evidence="8 9" key="1">
    <citation type="journal article" date="2011" name="J. Gen. Appl. Microbiol.">
        <title>Draft genome sequencing of the enigmatic basidiomycete Mixia osmundae.</title>
        <authorList>
            <person name="Nishida H."/>
            <person name="Nagatsuka Y."/>
            <person name="Sugiyama J."/>
        </authorList>
    </citation>
    <scope>NUCLEOTIDE SEQUENCE [LARGE SCALE GENOMIC DNA]</scope>
    <source>
        <strain evidence="9">CBS 9802 / IAM 14324 / JCM 22182 / KY 12970</strain>
    </source>
</reference>
<dbReference type="eggNOG" id="ENOG502QS66">
    <property type="taxonomic scope" value="Eukaryota"/>
</dbReference>
<dbReference type="FunCoup" id="G7E683">
    <property type="interactions" value="264"/>
</dbReference>
<evidence type="ECO:0000256" key="2">
    <source>
        <dbReference type="ARBA" id="ARBA00007581"/>
    </source>
</evidence>
<reference evidence="8 9" key="2">
    <citation type="journal article" date="2012" name="Open Biol.">
        <title>Characteristics of nucleosomes and linker DNA regions on the genome of the basidiomycete Mixia osmundae revealed by mono- and dinucleosome mapping.</title>
        <authorList>
            <person name="Nishida H."/>
            <person name="Kondo S."/>
            <person name="Matsumoto T."/>
            <person name="Suzuki Y."/>
            <person name="Yoshikawa H."/>
            <person name="Taylor T.D."/>
            <person name="Sugiyama J."/>
        </authorList>
    </citation>
    <scope>NUCLEOTIDE SEQUENCE [LARGE SCALE GENOMIC DNA]</scope>
    <source>
        <strain evidence="9">CBS 9802 / IAM 14324 / JCM 22182 / KY 12970</strain>
    </source>
</reference>
<evidence type="ECO:0000313" key="9">
    <source>
        <dbReference type="Proteomes" id="UP000009131"/>
    </source>
</evidence>
<feature type="signal peptide" evidence="6">
    <location>
        <begin position="1"/>
        <end position="21"/>
    </location>
</feature>
<accession>G7E683</accession>
<dbReference type="Pfam" id="PF02900">
    <property type="entry name" value="LigB"/>
    <property type="match status" value="1"/>
</dbReference>
<dbReference type="InterPro" id="IPR014436">
    <property type="entry name" value="Extradiol_dOase_DODA"/>
</dbReference>
<keyword evidence="5" id="KW-0560">Oxidoreductase</keyword>
<dbReference type="OrthoDB" id="7396853at2759"/>
<evidence type="ECO:0000256" key="6">
    <source>
        <dbReference type="SAM" id="SignalP"/>
    </source>
</evidence>
<dbReference type="AlphaFoldDB" id="G7E683"/>
<gene>
    <name evidence="8" type="primary">Mo05028</name>
    <name evidence="8" type="ORF">E5Q_05028</name>
</gene>
<dbReference type="OMA" id="SVIDGFW"/>
<dbReference type="GO" id="GO:0008270">
    <property type="term" value="F:zinc ion binding"/>
    <property type="evidence" value="ECO:0007669"/>
    <property type="project" value="InterPro"/>
</dbReference>
<evidence type="ECO:0000256" key="1">
    <source>
        <dbReference type="ARBA" id="ARBA00001947"/>
    </source>
</evidence>
<comment type="similarity">
    <text evidence="2">Belongs to the DODA-type extradiol aromatic ring-opening dioxygenase family.</text>
</comment>
<dbReference type="InParanoid" id="G7E683"/>
<evidence type="ECO:0000259" key="7">
    <source>
        <dbReference type="Pfam" id="PF02900"/>
    </source>
</evidence>
<dbReference type="Proteomes" id="UP000009131">
    <property type="component" value="Unassembled WGS sequence"/>
</dbReference>
<dbReference type="STRING" id="764103.G7E683"/>
<dbReference type="GO" id="GO:0008198">
    <property type="term" value="F:ferrous iron binding"/>
    <property type="evidence" value="ECO:0007669"/>
    <property type="project" value="InterPro"/>
</dbReference>
<sequence>MLTRWHCISLAILAVCAYHSSIRMATAPQTRTQWRAALAALPTLEETKGRIPSFFYAHGHPGLLWPAGLPSMMDWGIGGPGGPLSTFLQDFGKELLSKYRPKAVLVFSAHWETSSPQVTDYDDNPLLYDYYGFDRKLYDIKFNSKGDPRVARRVVEILQESGYSKARLSGITESRGRDGRPRPPRVQNGLDHGVFLPSVLMFGETSPVPIVQASIADTLEPEDEWRLGQAVSKLRDEGILVIAGGLTIHTFQDFDAFNPAKADAIYHEWHKAIINSIADSRTPEERKAALLALTKHRAFRKAHPREDHFVPLYVAAGAGQEGNARVLAGLFGAETIAFGLP</sequence>
<evidence type="ECO:0000256" key="5">
    <source>
        <dbReference type="ARBA" id="ARBA00023002"/>
    </source>
</evidence>
<proteinExistence type="inferred from homology"/>
<evidence type="ECO:0000313" key="8">
    <source>
        <dbReference type="EMBL" id="GAA98343.1"/>
    </source>
</evidence>
<dbReference type="GO" id="GO:0016702">
    <property type="term" value="F:oxidoreductase activity, acting on single donors with incorporation of molecular oxygen, incorporation of two atoms of oxygen"/>
    <property type="evidence" value="ECO:0007669"/>
    <property type="project" value="UniProtKB-ARBA"/>
</dbReference>
<keyword evidence="3" id="KW-0479">Metal-binding</keyword>
<evidence type="ECO:0000256" key="3">
    <source>
        <dbReference type="ARBA" id="ARBA00022723"/>
    </source>
</evidence>
<comment type="cofactor">
    <cofactor evidence="1">
        <name>Zn(2+)</name>
        <dbReference type="ChEBI" id="CHEBI:29105"/>
    </cofactor>
</comment>
<comment type="caution">
    <text evidence="8">The sequence shown here is derived from an EMBL/GenBank/DDBJ whole genome shotgun (WGS) entry which is preliminary data.</text>
</comment>
<keyword evidence="6" id="KW-0732">Signal</keyword>
<keyword evidence="9" id="KW-1185">Reference proteome</keyword>
<feature type="chain" id="PRO_5009955765" description="Extradiol ring-cleavage dioxygenase class III enzyme subunit B domain-containing protein" evidence="6">
    <location>
        <begin position="22"/>
        <end position="341"/>
    </location>
</feature>
<organism evidence="8 9">
    <name type="scientific">Mixia osmundae (strain CBS 9802 / IAM 14324 / JCM 22182 / KY 12970)</name>
    <dbReference type="NCBI Taxonomy" id="764103"/>
    <lineage>
        <taxon>Eukaryota</taxon>
        <taxon>Fungi</taxon>
        <taxon>Dikarya</taxon>
        <taxon>Basidiomycota</taxon>
        <taxon>Pucciniomycotina</taxon>
        <taxon>Mixiomycetes</taxon>
        <taxon>Mixiales</taxon>
        <taxon>Mixiaceae</taxon>
        <taxon>Mixia</taxon>
    </lineage>
</organism>
<dbReference type="InterPro" id="IPR004183">
    <property type="entry name" value="Xdiol_dOase_suB"/>
</dbReference>
<keyword evidence="4" id="KW-0862">Zinc</keyword>
<dbReference type="EMBL" id="BABT02000150">
    <property type="protein sequence ID" value="GAA98343.1"/>
    <property type="molecule type" value="Genomic_DNA"/>
</dbReference>
<feature type="domain" description="Extradiol ring-cleavage dioxygenase class III enzyme subunit B" evidence="7">
    <location>
        <begin position="84"/>
        <end position="326"/>
    </location>
</feature>
<dbReference type="HOGENOM" id="CLU_046582_1_1_1"/>
<dbReference type="SUPFAM" id="SSF53213">
    <property type="entry name" value="LigB-like"/>
    <property type="match status" value="1"/>
</dbReference>
<name>G7E683_MIXOS</name>
<dbReference type="Gene3D" id="3.40.830.10">
    <property type="entry name" value="LigB-like"/>
    <property type="match status" value="1"/>
</dbReference>